<evidence type="ECO:0000256" key="7">
    <source>
        <dbReference type="SAM" id="MobiDB-lite"/>
    </source>
</evidence>
<dbReference type="GO" id="GO:0000981">
    <property type="term" value="F:DNA-binding transcription factor activity, RNA polymerase II-specific"/>
    <property type="evidence" value="ECO:0007669"/>
    <property type="project" value="TreeGrafter"/>
</dbReference>
<feature type="region of interest" description="Disordered" evidence="7">
    <location>
        <begin position="70"/>
        <end position="105"/>
    </location>
</feature>
<evidence type="ECO:0000313" key="10">
    <source>
        <dbReference type="Proteomes" id="UP000011083"/>
    </source>
</evidence>
<dbReference type="SMART" id="SM00338">
    <property type="entry name" value="BRLZ"/>
    <property type="match status" value="1"/>
</dbReference>
<keyword evidence="2" id="KW-0805">Transcription regulation</keyword>
<evidence type="ECO:0000256" key="6">
    <source>
        <dbReference type="SAM" id="Coils"/>
    </source>
</evidence>
<evidence type="ECO:0000256" key="4">
    <source>
        <dbReference type="ARBA" id="ARBA00023163"/>
    </source>
</evidence>
<dbReference type="PANTHER" id="PTHR46164:SF3">
    <property type="entry name" value="ATF6, ISOFORM C"/>
    <property type="match status" value="1"/>
</dbReference>
<accession>L8HDI7</accession>
<dbReference type="OrthoDB" id="674948at2759"/>
<feature type="coiled-coil region" evidence="6">
    <location>
        <begin position="199"/>
        <end position="226"/>
    </location>
</feature>
<keyword evidence="4" id="KW-0804">Transcription</keyword>
<keyword evidence="10" id="KW-1185">Reference proteome</keyword>
<dbReference type="GO" id="GO:0005634">
    <property type="term" value="C:nucleus"/>
    <property type="evidence" value="ECO:0007669"/>
    <property type="project" value="TreeGrafter"/>
</dbReference>
<dbReference type="GO" id="GO:0016020">
    <property type="term" value="C:membrane"/>
    <property type="evidence" value="ECO:0007669"/>
    <property type="project" value="UniProtKB-SubCell"/>
</dbReference>
<feature type="region of interest" description="Disordered" evidence="7">
    <location>
        <begin position="144"/>
        <end position="187"/>
    </location>
</feature>
<protein>
    <submittedName>
        <fullName evidence="9">BZIP transcription factor domain containing protein</fullName>
    </submittedName>
</protein>
<organism evidence="9 10">
    <name type="scientific">Acanthamoeba castellanii (strain ATCC 30010 / Neff)</name>
    <dbReference type="NCBI Taxonomy" id="1257118"/>
    <lineage>
        <taxon>Eukaryota</taxon>
        <taxon>Amoebozoa</taxon>
        <taxon>Discosea</taxon>
        <taxon>Longamoebia</taxon>
        <taxon>Centramoebida</taxon>
        <taxon>Acanthamoebidae</taxon>
        <taxon>Acanthamoeba</taxon>
    </lineage>
</organism>
<dbReference type="PROSITE" id="PS00036">
    <property type="entry name" value="BZIP_BASIC"/>
    <property type="match status" value="1"/>
</dbReference>
<keyword evidence="6" id="KW-0175">Coiled coil</keyword>
<dbReference type="PANTHER" id="PTHR46164">
    <property type="entry name" value="ATF6, ISOFORM C"/>
    <property type="match status" value="1"/>
</dbReference>
<dbReference type="CDD" id="cd14686">
    <property type="entry name" value="bZIP"/>
    <property type="match status" value="1"/>
</dbReference>
<reference evidence="9 10" key="1">
    <citation type="journal article" date="2013" name="Genome Biol.">
        <title>Genome of Acanthamoeba castellanii highlights extensive lateral gene transfer and early evolution of tyrosine kinase signaling.</title>
        <authorList>
            <person name="Clarke M."/>
            <person name="Lohan A.J."/>
            <person name="Liu B."/>
            <person name="Lagkouvardos I."/>
            <person name="Roy S."/>
            <person name="Zafar N."/>
            <person name="Bertelli C."/>
            <person name="Schilde C."/>
            <person name="Kianianmomeni A."/>
            <person name="Burglin T.R."/>
            <person name="Frech C."/>
            <person name="Turcotte B."/>
            <person name="Kopec K.O."/>
            <person name="Synnott J.M."/>
            <person name="Choo C."/>
            <person name="Paponov I."/>
            <person name="Finkler A."/>
            <person name="Soon Heng Tan C."/>
            <person name="Hutchins A.P."/>
            <person name="Weinmeier T."/>
            <person name="Rattei T."/>
            <person name="Chu J.S."/>
            <person name="Gimenez G."/>
            <person name="Irimia M."/>
            <person name="Rigden D.J."/>
            <person name="Fitzpatrick D.A."/>
            <person name="Lorenzo-Morales J."/>
            <person name="Bateman A."/>
            <person name="Chiu C.H."/>
            <person name="Tang P."/>
            <person name="Hegemann P."/>
            <person name="Fromm H."/>
            <person name="Raoult D."/>
            <person name="Greub G."/>
            <person name="Miranda-Saavedra D."/>
            <person name="Chen N."/>
            <person name="Nash P."/>
            <person name="Ginger M.L."/>
            <person name="Horn M."/>
            <person name="Schaap P."/>
            <person name="Caler L."/>
            <person name="Loftus B."/>
        </authorList>
    </citation>
    <scope>NUCLEOTIDE SEQUENCE [LARGE SCALE GENOMIC DNA]</scope>
    <source>
        <strain evidence="9 10">Neff</strain>
    </source>
</reference>
<dbReference type="STRING" id="1257118.L8HDI7"/>
<evidence type="ECO:0000256" key="2">
    <source>
        <dbReference type="ARBA" id="ARBA00023015"/>
    </source>
</evidence>
<feature type="domain" description="BZIP" evidence="8">
    <location>
        <begin position="174"/>
        <end position="237"/>
    </location>
</feature>
<gene>
    <name evidence="9" type="ORF">ACA1_068810</name>
</gene>
<dbReference type="Pfam" id="PF00170">
    <property type="entry name" value="bZIP_1"/>
    <property type="match status" value="1"/>
</dbReference>
<name>L8HDI7_ACACF</name>
<keyword evidence="5" id="KW-0539">Nucleus</keyword>
<comment type="subcellular location">
    <subcellularLocation>
        <location evidence="1">Membrane</location>
        <topology evidence="1">Single-pass membrane protein</topology>
    </subcellularLocation>
</comment>
<dbReference type="RefSeq" id="XP_004352825.1">
    <property type="nucleotide sequence ID" value="XM_004352773.1"/>
</dbReference>
<proteinExistence type="predicted"/>
<sequence>MQFSWAESSAMDGESEVKGGDFTTYENLYGNELQLFESFFNGNLNELDYLSDLSLPAGSESHISAEPIDLPFVKNEPSSPESFATESTTPSSPGESSGPSSPETLFQHHASMMSSPESTINPISLTMASAYPIQDPLVEIKKQGAKRARFGSEDEDVAPTPLPSSGGAPEEERHVKRQRRLIKNRESAQKSRLRKKMYIEDLETKVKSLATHNDMLLQENNTLKEEINYLTKFINKTPGLAEEIAQSRPKGTAPIRNVKAAGVCLLIVLFSFGLFFNNVQQFGDNGPALPFEGGAREPVPEVLPFGGERRYGRMLKSFKDAVPSLASETEEVGGDLTQIFPKRRLPPVDMGSLDSVIQRNKKVGTGLSPYKKIKLEEDAMDVVDPSCMEELEKGFISVPQLPACEDGLLPDSYELASASPRNDTGAETTGHTDN</sequence>
<dbReference type="InterPro" id="IPR004827">
    <property type="entry name" value="bZIP"/>
</dbReference>
<dbReference type="GeneID" id="14924270"/>
<dbReference type="GO" id="GO:0030968">
    <property type="term" value="P:endoplasmic reticulum unfolded protein response"/>
    <property type="evidence" value="ECO:0007669"/>
    <property type="project" value="TreeGrafter"/>
</dbReference>
<evidence type="ECO:0000256" key="1">
    <source>
        <dbReference type="ARBA" id="ARBA00004167"/>
    </source>
</evidence>
<feature type="compositionally biased region" description="Low complexity" evidence="7">
    <location>
        <begin position="85"/>
        <end position="104"/>
    </location>
</feature>
<evidence type="ECO:0000259" key="8">
    <source>
        <dbReference type="PROSITE" id="PS50217"/>
    </source>
</evidence>
<evidence type="ECO:0000313" key="9">
    <source>
        <dbReference type="EMBL" id="ELR23297.1"/>
    </source>
</evidence>
<evidence type="ECO:0000256" key="3">
    <source>
        <dbReference type="ARBA" id="ARBA00023125"/>
    </source>
</evidence>
<dbReference type="PROSITE" id="PS50217">
    <property type="entry name" value="BZIP"/>
    <property type="match status" value="1"/>
</dbReference>
<dbReference type="AlphaFoldDB" id="L8HDI7"/>
<dbReference type="KEGG" id="acan:ACA1_068810"/>
<feature type="region of interest" description="Disordered" evidence="7">
    <location>
        <begin position="412"/>
        <end position="434"/>
    </location>
</feature>
<dbReference type="SUPFAM" id="SSF57959">
    <property type="entry name" value="Leucine zipper domain"/>
    <property type="match status" value="1"/>
</dbReference>
<dbReference type="Gene3D" id="1.20.5.170">
    <property type="match status" value="1"/>
</dbReference>
<evidence type="ECO:0000256" key="5">
    <source>
        <dbReference type="ARBA" id="ARBA00023242"/>
    </source>
</evidence>
<dbReference type="EMBL" id="KB007857">
    <property type="protein sequence ID" value="ELR23297.1"/>
    <property type="molecule type" value="Genomic_DNA"/>
</dbReference>
<feature type="compositionally biased region" description="Polar residues" evidence="7">
    <location>
        <begin position="419"/>
        <end position="434"/>
    </location>
</feature>
<dbReference type="VEuPathDB" id="AmoebaDB:ACA1_068810"/>
<dbReference type="Proteomes" id="UP000011083">
    <property type="component" value="Unassembled WGS sequence"/>
</dbReference>
<dbReference type="InterPro" id="IPR046347">
    <property type="entry name" value="bZIP_sf"/>
</dbReference>
<keyword evidence="3" id="KW-0238">DNA-binding</keyword>
<dbReference type="GO" id="GO:0000978">
    <property type="term" value="F:RNA polymerase II cis-regulatory region sequence-specific DNA binding"/>
    <property type="evidence" value="ECO:0007669"/>
    <property type="project" value="TreeGrafter"/>
</dbReference>
<dbReference type="InterPro" id="IPR051882">
    <property type="entry name" value="ATF_bZIP_TF"/>
</dbReference>